<proteinExistence type="predicted"/>
<gene>
    <name evidence="1" type="primary">POLX_22</name>
    <name evidence="1" type="ORF">CM83_212</name>
</gene>
<name>A0A0A9ZEM3_LYGHE</name>
<dbReference type="AlphaFoldDB" id="A0A0A9ZEM3"/>
<protein>
    <submittedName>
        <fullName evidence="1">Retrovirus-related Pol polyprotein from transposon TNT 1-94</fullName>
    </submittedName>
</protein>
<sequence length="298" mass="34348">SKLKETKIRLKREFEITDLGEPRKFLGIQIERNRETGTMYLHQKNHIKAMLERFDPQGKKIIDTPMAAQPPLSIREKFTDEDSVDIPYRQAIGSLLYLQSGTRPDISFATNALSRRQSNYNLEDWKEVQRVFRYLRGTMDFALIFNGKKDNMECYVDASLGANDNAGLSTTGFVIKLFGDIVNWKTKKQNHVSLSAPESEYVALSMACREITGITALCKHILNLHLIPIIYEDCKPAIVLTKVDDSTTLRHLVKLCFHFIREKVKAKEVKIVWINTNEQLADTFTKCLPKDKFLKFRD</sequence>
<dbReference type="CDD" id="cd09272">
    <property type="entry name" value="RNase_HI_RT_Ty1"/>
    <property type="match status" value="1"/>
</dbReference>
<dbReference type="PANTHER" id="PTHR11439:SF491">
    <property type="entry name" value="INTEGRASE CATALYTIC DOMAIN-CONTAINING PROTEIN"/>
    <property type="match status" value="1"/>
</dbReference>
<organism evidence="1">
    <name type="scientific">Lygus hesperus</name>
    <name type="common">Western plant bug</name>
    <dbReference type="NCBI Taxonomy" id="30085"/>
    <lineage>
        <taxon>Eukaryota</taxon>
        <taxon>Metazoa</taxon>
        <taxon>Ecdysozoa</taxon>
        <taxon>Arthropoda</taxon>
        <taxon>Hexapoda</taxon>
        <taxon>Insecta</taxon>
        <taxon>Pterygota</taxon>
        <taxon>Neoptera</taxon>
        <taxon>Paraneoptera</taxon>
        <taxon>Hemiptera</taxon>
        <taxon>Heteroptera</taxon>
        <taxon>Panheteroptera</taxon>
        <taxon>Cimicomorpha</taxon>
        <taxon>Miridae</taxon>
        <taxon>Mirini</taxon>
        <taxon>Lygus</taxon>
    </lineage>
</organism>
<feature type="non-terminal residue" evidence="1">
    <location>
        <position position="1"/>
    </location>
</feature>
<dbReference type="PANTHER" id="PTHR11439">
    <property type="entry name" value="GAG-POL-RELATED RETROTRANSPOSON"/>
    <property type="match status" value="1"/>
</dbReference>
<evidence type="ECO:0000313" key="1">
    <source>
        <dbReference type="EMBL" id="JAG42356.1"/>
    </source>
</evidence>
<reference evidence="1" key="1">
    <citation type="journal article" date="2014" name="PLoS ONE">
        <title>Transcriptome-Based Identification of ABC Transporters in the Western Tarnished Plant Bug Lygus hesperus.</title>
        <authorList>
            <person name="Hull J.J."/>
            <person name="Chaney K."/>
            <person name="Geib S.M."/>
            <person name="Fabrick J.A."/>
            <person name="Brent C.S."/>
            <person name="Walsh D."/>
            <person name="Lavine L.C."/>
        </authorList>
    </citation>
    <scope>NUCLEOTIDE SEQUENCE</scope>
</reference>
<dbReference type="EMBL" id="GBHO01001248">
    <property type="protein sequence ID" value="JAG42356.1"/>
    <property type="molecule type" value="Transcribed_RNA"/>
</dbReference>
<feature type="non-terminal residue" evidence="1">
    <location>
        <position position="298"/>
    </location>
</feature>
<reference evidence="1" key="2">
    <citation type="submission" date="2014-07" db="EMBL/GenBank/DDBJ databases">
        <authorList>
            <person name="Hull J."/>
        </authorList>
    </citation>
    <scope>NUCLEOTIDE SEQUENCE</scope>
</reference>
<accession>A0A0A9ZEM3</accession>